<feature type="domain" description="BEACH-type PH" evidence="1">
    <location>
        <begin position="113"/>
        <end position="227"/>
    </location>
</feature>
<proteinExistence type="predicted"/>
<dbReference type="Proteomes" id="UP000699462">
    <property type="component" value="Unassembled WGS sequence"/>
</dbReference>
<accession>A0A8T0D8K1</accession>
<dbReference type="Pfam" id="PF14844">
    <property type="entry name" value="PH_BEACH"/>
    <property type="match status" value="1"/>
</dbReference>
<evidence type="ECO:0000259" key="1">
    <source>
        <dbReference type="PROSITE" id="PS51783"/>
    </source>
</evidence>
<feature type="non-terminal residue" evidence="2">
    <location>
        <position position="1"/>
    </location>
</feature>
<dbReference type="InterPro" id="IPR023362">
    <property type="entry name" value="PH-BEACH_dom"/>
</dbReference>
<dbReference type="EMBL" id="JTDF01009450">
    <property type="protein sequence ID" value="KAF8564179.1"/>
    <property type="molecule type" value="Genomic_DNA"/>
</dbReference>
<organism evidence="2 3">
    <name type="scientific">Paragonimus westermani</name>
    <dbReference type="NCBI Taxonomy" id="34504"/>
    <lineage>
        <taxon>Eukaryota</taxon>
        <taxon>Metazoa</taxon>
        <taxon>Spiralia</taxon>
        <taxon>Lophotrochozoa</taxon>
        <taxon>Platyhelminthes</taxon>
        <taxon>Trematoda</taxon>
        <taxon>Digenea</taxon>
        <taxon>Plagiorchiida</taxon>
        <taxon>Troglotremata</taxon>
        <taxon>Troglotrematidae</taxon>
        <taxon>Paragonimus</taxon>
    </lineage>
</organism>
<dbReference type="SUPFAM" id="SSF50729">
    <property type="entry name" value="PH domain-like"/>
    <property type="match status" value="1"/>
</dbReference>
<dbReference type="PROSITE" id="PS51783">
    <property type="entry name" value="PH_BEACH"/>
    <property type="match status" value="1"/>
</dbReference>
<dbReference type="Gene3D" id="2.30.29.30">
    <property type="entry name" value="Pleckstrin-homology domain (PH domain)/Phosphotyrosine-binding domain (PTB)"/>
    <property type="match status" value="1"/>
</dbReference>
<dbReference type="OrthoDB" id="26681at2759"/>
<dbReference type="AlphaFoldDB" id="A0A8T0D8K1"/>
<evidence type="ECO:0000313" key="3">
    <source>
        <dbReference type="Proteomes" id="UP000699462"/>
    </source>
</evidence>
<comment type="caution">
    <text evidence="2">The sequence shown here is derived from an EMBL/GenBank/DDBJ whole genome shotgun (WGS) entry which is preliminary data.</text>
</comment>
<gene>
    <name evidence="2" type="ORF">P879_07731</name>
</gene>
<evidence type="ECO:0000313" key="2">
    <source>
        <dbReference type="EMBL" id="KAF8564179.1"/>
    </source>
</evidence>
<sequence length="233" mass="26322">ESLFSLCVCGYRALFHDADSAPGAWCVDPAEGPMRQRRRMFLTHLPLADRLVYPDKRRRLLAHNRDPHPLASLIGLPSTSSHPPDRTACLWSQLPLYLPLPATPLVQLASASRHRAVGVWACRLVGLVHIVPVEGDLILGQSWLRFQPDTPTPTSGQQTRSTLFRVNPVDRLWLVWPLSSIDHVEARRYALRNLAVEIFPRGTSVSAPVLFAMRSTKVSLYRHFPIPFCYMFV</sequence>
<dbReference type="InterPro" id="IPR011993">
    <property type="entry name" value="PH-like_dom_sf"/>
</dbReference>
<keyword evidence="3" id="KW-1185">Reference proteome</keyword>
<protein>
    <recommendedName>
        <fullName evidence="1">BEACH-type PH domain-containing protein</fullName>
    </recommendedName>
</protein>
<reference evidence="2 3" key="1">
    <citation type="submission" date="2019-07" db="EMBL/GenBank/DDBJ databases">
        <title>Annotation for the trematode Paragonimus westermani.</title>
        <authorList>
            <person name="Choi Y.-J."/>
        </authorList>
    </citation>
    <scope>NUCLEOTIDE SEQUENCE [LARGE SCALE GENOMIC DNA]</scope>
    <source>
        <strain evidence="2">180907_Pwestermani</strain>
    </source>
</reference>
<name>A0A8T0D8K1_9TREM</name>